<dbReference type="Proteomes" id="UP000601736">
    <property type="component" value="Unassembled WGS sequence"/>
</dbReference>
<name>A0A8H8Z0X0_9PROT</name>
<evidence type="ECO:0000313" key="2">
    <source>
        <dbReference type="Proteomes" id="UP000601736"/>
    </source>
</evidence>
<proteinExistence type="predicted"/>
<sequence length="77" mass="8791">MSHILLQNLTSRSLTLESGLFYQHNVLQREVLFGAMEIAGYIIWYVFSSIFCTNAIQNHSTCITITISANPDHKQFL</sequence>
<protein>
    <submittedName>
        <fullName evidence="1">Uncharacterized protein</fullName>
    </submittedName>
</protein>
<gene>
    <name evidence="1" type="ORF">NMYAN_170020</name>
</gene>
<accession>A0A8H8Z0X0</accession>
<dbReference type="AlphaFoldDB" id="A0A8H8Z0X0"/>
<evidence type="ECO:0000313" key="1">
    <source>
        <dbReference type="EMBL" id="CAE6498893.1"/>
    </source>
</evidence>
<dbReference type="EMBL" id="CAJNAP010000009">
    <property type="protein sequence ID" value="CAE6498893.1"/>
    <property type="molecule type" value="Genomic_DNA"/>
</dbReference>
<reference evidence="1" key="1">
    <citation type="submission" date="2021-02" db="EMBL/GenBank/DDBJ databases">
        <authorList>
            <person name="Han P."/>
        </authorList>
    </citation>
    <scope>NUCLEOTIDE SEQUENCE</scope>
    <source>
        <strain evidence="1">Nitrosomonas nitrosa 18-3D</strain>
    </source>
</reference>
<organism evidence="1 2">
    <name type="scientific">Nitrosomonas nitrosa</name>
    <dbReference type="NCBI Taxonomy" id="52442"/>
    <lineage>
        <taxon>Bacteria</taxon>
        <taxon>Pseudomonadati</taxon>
        <taxon>Pseudomonadota</taxon>
        <taxon>Betaproteobacteria</taxon>
        <taxon>Nitrosomonadales</taxon>
        <taxon>Nitrosomonadaceae</taxon>
        <taxon>Nitrosomonas</taxon>
    </lineage>
</organism>
<comment type="caution">
    <text evidence="1">The sequence shown here is derived from an EMBL/GenBank/DDBJ whole genome shotgun (WGS) entry which is preliminary data.</text>
</comment>